<dbReference type="Proteomes" id="UP000317078">
    <property type="component" value="Unassembled WGS sequence"/>
</dbReference>
<name>A0A502F1X3_9PROT</name>
<sequence length="120" mass="13203">MPNISRFHLTNHGAYDAWIGVIWIDPTDPSKKQHGPVWDPQGHRISWGSSGTMDIGNCSIPTGARCWIAVYVYSGWDCYGLSTDGGGLVYQSGDAHMANYRSDYTTLSATVTYEKITPAE</sequence>
<protein>
    <submittedName>
        <fullName evidence="1">Uncharacterized protein</fullName>
    </submittedName>
</protein>
<accession>A0A502F1X3</accession>
<dbReference type="RefSeq" id="WP_140886977.1">
    <property type="nucleotide sequence ID" value="NZ_RCZP01000057.1"/>
</dbReference>
<dbReference type="AlphaFoldDB" id="A0A502F1X3"/>
<comment type="caution">
    <text evidence="1">The sequence shown here is derived from an EMBL/GenBank/DDBJ whole genome shotgun (WGS) entry which is preliminary data.</text>
</comment>
<gene>
    <name evidence="1" type="ORF">EAH89_27745</name>
</gene>
<keyword evidence="2" id="KW-1185">Reference proteome</keyword>
<reference evidence="1 2" key="1">
    <citation type="journal article" date="2019" name="Environ. Microbiol.">
        <title>Species interactions and distinct microbial communities in high Arctic permafrost affected cryosols are associated with the CH4 and CO2 gas fluxes.</title>
        <authorList>
            <person name="Altshuler I."/>
            <person name="Hamel J."/>
            <person name="Turney S."/>
            <person name="Magnuson E."/>
            <person name="Levesque R."/>
            <person name="Greer C."/>
            <person name="Whyte L.G."/>
        </authorList>
    </citation>
    <scope>NUCLEOTIDE SEQUENCE [LARGE SCALE GENOMIC DNA]</scope>
    <source>
        <strain evidence="1 2">S9.3B</strain>
    </source>
</reference>
<dbReference type="EMBL" id="RCZP01000057">
    <property type="protein sequence ID" value="TPG44215.1"/>
    <property type="molecule type" value="Genomic_DNA"/>
</dbReference>
<proteinExistence type="predicted"/>
<organism evidence="1 2">
    <name type="scientific">Muricoccus nepalensis</name>
    <dbReference type="NCBI Taxonomy" id="1854500"/>
    <lineage>
        <taxon>Bacteria</taxon>
        <taxon>Pseudomonadati</taxon>
        <taxon>Pseudomonadota</taxon>
        <taxon>Alphaproteobacteria</taxon>
        <taxon>Acetobacterales</taxon>
        <taxon>Roseomonadaceae</taxon>
        <taxon>Muricoccus</taxon>
    </lineage>
</organism>
<evidence type="ECO:0000313" key="1">
    <source>
        <dbReference type="EMBL" id="TPG44215.1"/>
    </source>
</evidence>
<evidence type="ECO:0000313" key="2">
    <source>
        <dbReference type="Proteomes" id="UP000317078"/>
    </source>
</evidence>